<organism evidence="1 2">
    <name type="scientific">Cryphonectria parasitica (strain ATCC 38755 / EP155)</name>
    <dbReference type="NCBI Taxonomy" id="660469"/>
    <lineage>
        <taxon>Eukaryota</taxon>
        <taxon>Fungi</taxon>
        <taxon>Dikarya</taxon>
        <taxon>Ascomycota</taxon>
        <taxon>Pezizomycotina</taxon>
        <taxon>Sordariomycetes</taxon>
        <taxon>Sordariomycetidae</taxon>
        <taxon>Diaporthales</taxon>
        <taxon>Cryphonectriaceae</taxon>
        <taxon>Cryphonectria-Endothia species complex</taxon>
        <taxon>Cryphonectria</taxon>
    </lineage>
</organism>
<dbReference type="GeneID" id="63840666"/>
<protein>
    <submittedName>
        <fullName evidence="1">Uncharacterized protein</fullName>
    </submittedName>
</protein>
<proteinExistence type="predicted"/>
<dbReference type="AlphaFoldDB" id="A0A9P4Y1A0"/>
<accession>A0A9P4Y1A0</accession>
<dbReference type="EMBL" id="MU032348">
    <property type="protein sequence ID" value="KAF3765144.1"/>
    <property type="molecule type" value="Genomic_DNA"/>
</dbReference>
<keyword evidence="2" id="KW-1185">Reference proteome</keyword>
<evidence type="ECO:0000313" key="2">
    <source>
        <dbReference type="Proteomes" id="UP000803844"/>
    </source>
</evidence>
<dbReference type="RefSeq" id="XP_040776105.1">
    <property type="nucleotide sequence ID" value="XM_040923537.1"/>
</dbReference>
<gene>
    <name evidence="1" type="ORF">M406DRAFT_356841</name>
</gene>
<sequence>MCLYFQPSSVSTTHHPQPVPPLLCTTHDLDFSCSCRLLAARLSDLTFSLSLDPFRIPNFSSPRSRLSRITALASPLPSAIEA</sequence>
<comment type="caution">
    <text evidence="1">The sequence shown here is derived from an EMBL/GenBank/DDBJ whole genome shotgun (WGS) entry which is preliminary data.</text>
</comment>
<name>A0A9P4Y1A0_CRYP1</name>
<evidence type="ECO:0000313" key="1">
    <source>
        <dbReference type="EMBL" id="KAF3765144.1"/>
    </source>
</evidence>
<dbReference type="Proteomes" id="UP000803844">
    <property type="component" value="Unassembled WGS sequence"/>
</dbReference>
<reference evidence="1" key="1">
    <citation type="journal article" date="2020" name="Phytopathology">
        <title>Genome sequence of the chestnut blight fungus Cryphonectria parasitica EP155: A fundamental resource for an archetypical invasive plant pathogen.</title>
        <authorList>
            <person name="Crouch J.A."/>
            <person name="Dawe A."/>
            <person name="Aerts A."/>
            <person name="Barry K."/>
            <person name="Churchill A.C.L."/>
            <person name="Grimwood J."/>
            <person name="Hillman B."/>
            <person name="Milgroom M.G."/>
            <person name="Pangilinan J."/>
            <person name="Smith M."/>
            <person name="Salamov A."/>
            <person name="Schmutz J."/>
            <person name="Yadav J."/>
            <person name="Grigoriev I.V."/>
            <person name="Nuss D."/>
        </authorList>
    </citation>
    <scope>NUCLEOTIDE SEQUENCE</scope>
    <source>
        <strain evidence="1">EP155</strain>
    </source>
</reference>